<evidence type="ECO:0000256" key="1">
    <source>
        <dbReference type="ARBA" id="ARBA00004635"/>
    </source>
</evidence>
<feature type="signal peptide" evidence="8">
    <location>
        <begin position="1"/>
        <end position="23"/>
    </location>
</feature>
<evidence type="ECO:0000256" key="2">
    <source>
        <dbReference type="ARBA" id="ARBA00007886"/>
    </source>
</evidence>
<dbReference type="Proteomes" id="UP000628775">
    <property type="component" value="Unassembled WGS sequence"/>
</dbReference>
<dbReference type="PANTHER" id="PTHR35789">
    <property type="entry name" value="SPORE GERMINATION PROTEIN B3"/>
    <property type="match status" value="1"/>
</dbReference>
<proteinExistence type="inferred from homology"/>
<keyword evidence="4 8" id="KW-0732">Signal</keyword>
<evidence type="ECO:0000256" key="4">
    <source>
        <dbReference type="ARBA" id="ARBA00022729"/>
    </source>
</evidence>
<reference evidence="11" key="2">
    <citation type="submission" date="2020-09" db="EMBL/GenBank/DDBJ databases">
        <authorList>
            <person name="Sun Q."/>
            <person name="Zhou Y."/>
        </authorList>
    </citation>
    <scope>NUCLEOTIDE SEQUENCE</scope>
    <source>
        <strain evidence="11">CGMCC 1.15371</strain>
    </source>
</reference>
<dbReference type="AlphaFoldDB" id="A0A8J2VMB3"/>
<dbReference type="Pfam" id="PF25198">
    <property type="entry name" value="Spore_GerAC_N"/>
    <property type="match status" value="1"/>
</dbReference>
<dbReference type="RefSeq" id="WP_188689626.1">
    <property type="nucleotide sequence ID" value="NZ_BMIR01000002.1"/>
</dbReference>
<keyword evidence="7" id="KW-0449">Lipoprotein</keyword>
<protein>
    <recommendedName>
        <fullName evidence="13">Ger(X)C family spore germination protein</fullName>
    </recommendedName>
</protein>
<dbReference type="Pfam" id="PF05504">
    <property type="entry name" value="Spore_GerAC"/>
    <property type="match status" value="1"/>
</dbReference>
<dbReference type="Gene3D" id="3.30.300.210">
    <property type="entry name" value="Nutrient germinant receptor protein C, domain 3"/>
    <property type="match status" value="1"/>
</dbReference>
<evidence type="ECO:0000256" key="7">
    <source>
        <dbReference type="ARBA" id="ARBA00023288"/>
    </source>
</evidence>
<comment type="caution">
    <text evidence="11">The sequence shown here is derived from an EMBL/GenBank/DDBJ whole genome shotgun (WGS) entry which is preliminary data.</text>
</comment>
<dbReference type="InterPro" id="IPR038501">
    <property type="entry name" value="Spore_GerAC_C_sf"/>
</dbReference>
<dbReference type="GO" id="GO:0009847">
    <property type="term" value="P:spore germination"/>
    <property type="evidence" value="ECO:0007669"/>
    <property type="project" value="InterPro"/>
</dbReference>
<dbReference type="InterPro" id="IPR057336">
    <property type="entry name" value="GerAC_N"/>
</dbReference>
<dbReference type="EMBL" id="BMIR01000002">
    <property type="protein sequence ID" value="GGE32214.1"/>
    <property type="molecule type" value="Genomic_DNA"/>
</dbReference>
<dbReference type="InterPro" id="IPR046953">
    <property type="entry name" value="Spore_GerAC-like_C"/>
</dbReference>
<name>A0A8J2VMB3_9BACL</name>
<accession>A0A8J2VMB3</accession>
<keyword evidence="3" id="KW-0309">Germination</keyword>
<keyword evidence="6" id="KW-0564">Palmitate</keyword>
<organism evidence="11 12">
    <name type="scientific">Pullulanibacillus camelliae</name>
    <dbReference type="NCBI Taxonomy" id="1707096"/>
    <lineage>
        <taxon>Bacteria</taxon>
        <taxon>Bacillati</taxon>
        <taxon>Bacillota</taxon>
        <taxon>Bacilli</taxon>
        <taxon>Bacillales</taxon>
        <taxon>Sporolactobacillaceae</taxon>
        <taxon>Pullulanibacillus</taxon>
    </lineage>
</organism>
<evidence type="ECO:0000256" key="3">
    <source>
        <dbReference type="ARBA" id="ARBA00022544"/>
    </source>
</evidence>
<keyword evidence="5" id="KW-0472">Membrane</keyword>
<gene>
    <name evidence="11" type="ORF">GCM10011391_08610</name>
</gene>
<dbReference type="NCBIfam" id="TIGR02887">
    <property type="entry name" value="spore_ger_x_C"/>
    <property type="match status" value="1"/>
</dbReference>
<evidence type="ECO:0000313" key="12">
    <source>
        <dbReference type="Proteomes" id="UP000628775"/>
    </source>
</evidence>
<dbReference type="InterPro" id="IPR008844">
    <property type="entry name" value="Spore_GerAC-like"/>
</dbReference>
<feature type="chain" id="PRO_5035234552" description="Ger(X)C family spore germination protein" evidence="8">
    <location>
        <begin position="24"/>
        <end position="367"/>
    </location>
</feature>
<feature type="domain" description="Spore germination protein N-terminal" evidence="10">
    <location>
        <begin position="26"/>
        <end position="194"/>
    </location>
</feature>
<dbReference type="PANTHER" id="PTHR35789:SF1">
    <property type="entry name" value="SPORE GERMINATION PROTEIN B3"/>
    <property type="match status" value="1"/>
</dbReference>
<evidence type="ECO:0008006" key="13">
    <source>
        <dbReference type="Google" id="ProtNLM"/>
    </source>
</evidence>
<reference evidence="11" key="1">
    <citation type="journal article" date="2014" name="Int. J. Syst. Evol. Microbiol.">
        <title>Complete genome sequence of Corynebacterium casei LMG S-19264T (=DSM 44701T), isolated from a smear-ripened cheese.</title>
        <authorList>
            <consortium name="US DOE Joint Genome Institute (JGI-PGF)"/>
            <person name="Walter F."/>
            <person name="Albersmeier A."/>
            <person name="Kalinowski J."/>
            <person name="Ruckert C."/>
        </authorList>
    </citation>
    <scope>NUCLEOTIDE SEQUENCE</scope>
    <source>
        <strain evidence="11">CGMCC 1.15371</strain>
    </source>
</reference>
<evidence type="ECO:0000313" key="11">
    <source>
        <dbReference type="EMBL" id="GGE32214.1"/>
    </source>
</evidence>
<comment type="similarity">
    <text evidence="2">Belongs to the GerABKC lipoprotein family.</text>
</comment>
<evidence type="ECO:0000259" key="10">
    <source>
        <dbReference type="Pfam" id="PF25198"/>
    </source>
</evidence>
<sequence length="367" mass="41356">MQNNAKRLLIALLLISLCLTGCAKPRIVDDVHLVQAIGYDYYKENYLLGTITSPVYSQSAGSGIMPPKSDVMSVVVKKGTEVNAELESESEYQLEPGKLLVSLYSNEIAADGLFQYVDLLKRNPDIGIVTNLAITEGSAKEILEGQYASDPLISEYLSNMFKKHATNNFPETNLHTFLYQYAGKGMDPFLPLIKKENEHVKIIGIALFKGDKYIDYVPYSQAFVFNMLYQSFSKGNYAVPLNASQYVSIENISSKVDYQVEPRGKDGRHPIVKISVEENGYVRESASVLKGKHSIPNLQKRLAKELQKNGITLIKNFKNLRTDPLQIGSHVRSFQRHWSEAAWMDYYPHADIRLKVKVKLKHEGITN</sequence>
<keyword evidence="12" id="KW-1185">Reference proteome</keyword>
<feature type="domain" description="Spore germination GerAC-like C-terminal" evidence="9">
    <location>
        <begin position="204"/>
        <end position="364"/>
    </location>
</feature>
<evidence type="ECO:0000256" key="8">
    <source>
        <dbReference type="SAM" id="SignalP"/>
    </source>
</evidence>
<evidence type="ECO:0000256" key="5">
    <source>
        <dbReference type="ARBA" id="ARBA00023136"/>
    </source>
</evidence>
<evidence type="ECO:0000259" key="9">
    <source>
        <dbReference type="Pfam" id="PF05504"/>
    </source>
</evidence>
<comment type="subcellular location">
    <subcellularLocation>
        <location evidence="1">Membrane</location>
        <topology evidence="1">Lipid-anchor</topology>
    </subcellularLocation>
</comment>
<dbReference type="GO" id="GO:0016020">
    <property type="term" value="C:membrane"/>
    <property type="evidence" value="ECO:0007669"/>
    <property type="project" value="UniProtKB-SubCell"/>
</dbReference>
<evidence type="ECO:0000256" key="6">
    <source>
        <dbReference type="ARBA" id="ARBA00023139"/>
    </source>
</evidence>